<comment type="caution">
    <text evidence="3">The sequence shown here is derived from an EMBL/GenBank/DDBJ whole genome shotgun (WGS) entry which is preliminary data.</text>
</comment>
<evidence type="ECO:0000313" key="4">
    <source>
        <dbReference type="Proteomes" id="UP001300096"/>
    </source>
</evidence>
<keyword evidence="2" id="KW-1133">Transmembrane helix</keyword>
<dbReference type="RefSeq" id="WP_247628738.1">
    <property type="nucleotide sequence ID" value="NZ_JAHWXN010000001.1"/>
</dbReference>
<gene>
    <name evidence="3" type="ORF">KZC51_04085</name>
</gene>
<evidence type="ECO:0000256" key="2">
    <source>
        <dbReference type="SAM" id="Phobius"/>
    </source>
</evidence>
<sequence length="85" mass="8801">MTLQTAEPRTPRTRRERRLTHTSAGRGSAEPSPFAPLPARAAVGRDSGIRRVAPHRGWLHAGALAVAVGALVAAAASITDTLIAG</sequence>
<evidence type="ECO:0000256" key="1">
    <source>
        <dbReference type="SAM" id="MobiDB-lite"/>
    </source>
</evidence>
<proteinExistence type="predicted"/>
<name>A0ABT0FB71_9MICO</name>
<protein>
    <submittedName>
        <fullName evidence="3">Uncharacterized protein</fullName>
    </submittedName>
</protein>
<organism evidence="3 4">
    <name type="scientific">Microbacterium croceum</name>
    <dbReference type="NCBI Taxonomy" id="2851645"/>
    <lineage>
        <taxon>Bacteria</taxon>
        <taxon>Bacillati</taxon>
        <taxon>Actinomycetota</taxon>
        <taxon>Actinomycetes</taxon>
        <taxon>Micrococcales</taxon>
        <taxon>Microbacteriaceae</taxon>
        <taxon>Microbacterium</taxon>
    </lineage>
</organism>
<dbReference type="EMBL" id="JAHWXN010000001">
    <property type="protein sequence ID" value="MCK2035308.1"/>
    <property type="molecule type" value="Genomic_DNA"/>
</dbReference>
<keyword evidence="2" id="KW-0472">Membrane</keyword>
<keyword evidence="4" id="KW-1185">Reference proteome</keyword>
<feature type="compositionally biased region" description="Basic residues" evidence="1">
    <location>
        <begin position="11"/>
        <end position="20"/>
    </location>
</feature>
<feature type="region of interest" description="Disordered" evidence="1">
    <location>
        <begin position="1"/>
        <end position="39"/>
    </location>
</feature>
<keyword evidence="2" id="KW-0812">Transmembrane</keyword>
<accession>A0ABT0FB71</accession>
<reference evidence="3 4" key="1">
    <citation type="submission" date="2021-06" db="EMBL/GenBank/DDBJ databases">
        <title>Genome-based taxonomic framework of Microbacterium strains isolated from marine environment, the description of four new species and reclassification of four preexisting species.</title>
        <authorList>
            <person name="Lee S.D."/>
            <person name="Kim S.-M."/>
            <person name="Byeon Y.-S."/>
            <person name="Yang H.L."/>
            <person name="Kim I.S."/>
        </authorList>
    </citation>
    <scope>NUCLEOTIDE SEQUENCE [LARGE SCALE GENOMIC DNA]</scope>
    <source>
        <strain evidence="3 4">SSW1-49</strain>
    </source>
</reference>
<dbReference type="Proteomes" id="UP001300096">
    <property type="component" value="Unassembled WGS sequence"/>
</dbReference>
<evidence type="ECO:0000313" key="3">
    <source>
        <dbReference type="EMBL" id="MCK2035308.1"/>
    </source>
</evidence>
<feature type="transmembrane region" description="Helical" evidence="2">
    <location>
        <begin position="58"/>
        <end position="78"/>
    </location>
</feature>